<evidence type="ECO:0000256" key="3">
    <source>
        <dbReference type="ARBA" id="ARBA00023163"/>
    </source>
</evidence>
<dbReference type="Pfam" id="PF22757">
    <property type="entry name" value="GeBP-like_C"/>
    <property type="match status" value="1"/>
</dbReference>
<dbReference type="Proteomes" id="UP000008694">
    <property type="component" value="Unassembled WGS sequence"/>
</dbReference>
<dbReference type="PANTHER" id="PTHR31662:SF68">
    <property type="entry name" value="DNA-BINDING STOREKEEPER PROTEIN TRANSCRIPTIONAL REGULATOR-LIKE PROTEIN-RELATED"/>
    <property type="match status" value="1"/>
</dbReference>
<accession>D7KTQ1</accession>
<feature type="domain" description="Glabrous enhancer-binding protein-like DBD" evidence="5">
    <location>
        <begin position="52"/>
        <end position="139"/>
    </location>
</feature>
<dbReference type="AlphaFoldDB" id="D7KTQ1"/>
<dbReference type="GO" id="GO:0005634">
    <property type="term" value="C:nucleus"/>
    <property type="evidence" value="ECO:0007669"/>
    <property type="project" value="TreeGrafter"/>
</dbReference>
<keyword evidence="2" id="KW-0805">Transcription regulation</keyword>
<dbReference type="STRING" id="81972.D7KTQ1"/>
<feature type="compositionally biased region" description="Polar residues" evidence="4">
    <location>
        <begin position="1"/>
        <end position="10"/>
    </location>
</feature>
<feature type="non-terminal residue" evidence="7">
    <location>
        <position position="247"/>
    </location>
</feature>
<evidence type="ECO:0000256" key="4">
    <source>
        <dbReference type="SAM" id="MobiDB-lite"/>
    </source>
</evidence>
<proteinExistence type="inferred from homology"/>
<dbReference type="InterPro" id="IPR053932">
    <property type="entry name" value="GeBP-like_DBD"/>
</dbReference>
<reference evidence="8" key="1">
    <citation type="journal article" date="2011" name="Nat. Genet.">
        <title>The Arabidopsis lyrata genome sequence and the basis of rapid genome size change.</title>
        <authorList>
            <person name="Hu T.T."/>
            <person name="Pattyn P."/>
            <person name="Bakker E.G."/>
            <person name="Cao J."/>
            <person name="Cheng J.-F."/>
            <person name="Clark R.M."/>
            <person name="Fahlgren N."/>
            <person name="Fawcett J.A."/>
            <person name="Grimwood J."/>
            <person name="Gundlach H."/>
            <person name="Haberer G."/>
            <person name="Hollister J.D."/>
            <person name="Ossowski S."/>
            <person name="Ottilar R.P."/>
            <person name="Salamov A.A."/>
            <person name="Schneeberger K."/>
            <person name="Spannagl M."/>
            <person name="Wang X."/>
            <person name="Yang L."/>
            <person name="Nasrallah M.E."/>
            <person name="Bergelson J."/>
            <person name="Carrington J.C."/>
            <person name="Gaut B.S."/>
            <person name="Schmutz J."/>
            <person name="Mayer K.F.X."/>
            <person name="Van de Peer Y."/>
            <person name="Grigoriev I.V."/>
            <person name="Nordborg M."/>
            <person name="Weigel D."/>
            <person name="Guo Y.-L."/>
        </authorList>
    </citation>
    <scope>NUCLEOTIDE SEQUENCE [LARGE SCALE GENOMIC DNA]</scope>
    <source>
        <strain evidence="8">cv. MN47</strain>
    </source>
</reference>
<name>D7KTQ1_ARALL</name>
<keyword evidence="8" id="KW-1185">Reference proteome</keyword>
<dbReference type="InterPro" id="IPR053933">
    <property type="entry name" value="GeBP-like_C"/>
</dbReference>
<organism evidence="8">
    <name type="scientific">Arabidopsis lyrata subsp. lyrata</name>
    <name type="common">Lyre-leaved rock-cress</name>
    <dbReference type="NCBI Taxonomy" id="81972"/>
    <lineage>
        <taxon>Eukaryota</taxon>
        <taxon>Viridiplantae</taxon>
        <taxon>Streptophyta</taxon>
        <taxon>Embryophyta</taxon>
        <taxon>Tracheophyta</taxon>
        <taxon>Spermatophyta</taxon>
        <taxon>Magnoliopsida</taxon>
        <taxon>eudicotyledons</taxon>
        <taxon>Gunneridae</taxon>
        <taxon>Pentapetalae</taxon>
        <taxon>rosids</taxon>
        <taxon>malvids</taxon>
        <taxon>Brassicales</taxon>
        <taxon>Brassicaceae</taxon>
        <taxon>Camelineae</taxon>
        <taxon>Arabidopsis</taxon>
    </lineage>
</organism>
<dbReference type="HOGENOM" id="CLU_051273_0_0_1"/>
<evidence type="ECO:0000256" key="2">
    <source>
        <dbReference type="ARBA" id="ARBA00023015"/>
    </source>
</evidence>
<evidence type="ECO:0000313" key="8">
    <source>
        <dbReference type="Proteomes" id="UP000008694"/>
    </source>
</evidence>
<dbReference type="Gramene" id="fgenesh2_kg.2__874__AT1G66420.1">
    <property type="protein sequence ID" value="fgenesh2_kg.2__874__AT1G66420.1"/>
    <property type="gene ID" value="fgenesh2_kg.2__874__AT1G66420.1"/>
</dbReference>
<feature type="non-terminal residue" evidence="7">
    <location>
        <position position="1"/>
    </location>
</feature>
<keyword evidence="3" id="KW-0804">Transcription</keyword>
<dbReference type="PANTHER" id="PTHR31662">
    <property type="entry name" value="BNAANNG10740D PROTEIN-RELATED"/>
    <property type="match status" value="1"/>
</dbReference>
<dbReference type="InterPro" id="IPR007592">
    <property type="entry name" value="GEBP"/>
</dbReference>
<dbReference type="EMBL" id="GL348714">
    <property type="protein sequence ID" value="EFH63296.1"/>
    <property type="molecule type" value="Genomic_DNA"/>
</dbReference>
<feature type="region of interest" description="Disordered" evidence="4">
    <location>
        <begin position="1"/>
        <end position="42"/>
    </location>
</feature>
<protein>
    <submittedName>
        <fullName evidence="7">Uncharacterized protein</fullName>
    </submittedName>
</protein>
<evidence type="ECO:0000259" key="5">
    <source>
        <dbReference type="Pfam" id="PF04504"/>
    </source>
</evidence>
<dbReference type="Pfam" id="PF04504">
    <property type="entry name" value="GeBP-like_DBD"/>
    <property type="match status" value="1"/>
</dbReference>
<comment type="similarity">
    <text evidence="1">Belongs to the GeBP family.</text>
</comment>
<evidence type="ECO:0000256" key="1">
    <source>
        <dbReference type="ARBA" id="ARBA00010820"/>
    </source>
</evidence>
<evidence type="ECO:0000259" key="6">
    <source>
        <dbReference type="Pfam" id="PF22757"/>
    </source>
</evidence>
<dbReference type="GO" id="GO:0006355">
    <property type="term" value="P:regulation of DNA-templated transcription"/>
    <property type="evidence" value="ECO:0007669"/>
    <property type="project" value="InterPro"/>
</dbReference>
<sequence>EEFSGSSGKVQPSEMKRRREGTSTDVTSKRAKKVSAEDEKKKMGECTKKQYFQRLWNEEDEIVMLQGIIKFEDVTGKSPFDDSHGFIEFVKKFISFEASVHQYTGKIRQLKRLKGTKRKSGFSEAHDQKCFKLAKSIWGTKETAKKTDLFSSPNGKMVEEDDVDVTNSDWFENSFLLPLIESLGVDSVKHKWSVVPMEAKKKIEERLELLEADEGECKKIKETLKIKKRECLKQKTDFLNEVIDVMT</sequence>
<gene>
    <name evidence="7" type="ORF">ARALYDRAFT_475744</name>
</gene>
<feature type="domain" description="Glabrous enhancer-binding protein-like C-terminal" evidence="6">
    <location>
        <begin position="169"/>
        <end position="216"/>
    </location>
</feature>
<evidence type="ECO:0000313" key="7">
    <source>
        <dbReference type="EMBL" id="EFH63296.1"/>
    </source>
</evidence>